<dbReference type="RefSeq" id="XP_022304618.1">
    <property type="nucleotide sequence ID" value="XM_022448910.1"/>
</dbReference>
<evidence type="ECO:0000256" key="3">
    <source>
        <dbReference type="ARBA" id="ARBA00023134"/>
    </source>
</evidence>
<feature type="region of interest" description="Disordered" evidence="4">
    <location>
        <begin position="53"/>
        <end position="266"/>
    </location>
</feature>
<dbReference type="SUPFAM" id="SSF52540">
    <property type="entry name" value="P-loop containing nucleoside triphosphate hydrolases"/>
    <property type="match status" value="1"/>
</dbReference>
<dbReference type="InterPro" id="IPR027417">
    <property type="entry name" value="P-loop_NTPase"/>
</dbReference>
<protein>
    <submittedName>
        <fullName evidence="7">Myb-like protein X isoform X4</fullName>
    </submittedName>
</protein>
<keyword evidence="3" id="KW-0342">GTP-binding</keyword>
<comment type="similarity">
    <text evidence="1">Belongs to the TRAFAC class TrmE-Era-EngA-EngB-Septin-like GTPase superfamily. AIG1/Toc34/Toc159-like paraseptin GTPase family. IAN subfamily.</text>
</comment>
<feature type="compositionally biased region" description="Basic and acidic residues" evidence="4">
    <location>
        <begin position="712"/>
        <end position="724"/>
    </location>
</feature>
<dbReference type="OrthoDB" id="431287at2759"/>
<accession>A0A8B8BMR3</accession>
<dbReference type="GeneID" id="111111772"/>
<dbReference type="CDD" id="cd01852">
    <property type="entry name" value="AIG1"/>
    <property type="match status" value="1"/>
</dbReference>
<evidence type="ECO:0000256" key="2">
    <source>
        <dbReference type="ARBA" id="ARBA00022741"/>
    </source>
</evidence>
<dbReference type="FunFam" id="3.40.50.300:FF:000366">
    <property type="entry name" value="GTPase, IMAP family member 2"/>
    <property type="match status" value="1"/>
</dbReference>
<reference evidence="7" key="1">
    <citation type="submission" date="2025-08" db="UniProtKB">
        <authorList>
            <consortium name="RefSeq"/>
        </authorList>
    </citation>
    <scope>IDENTIFICATION</scope>
    <source>
        <tissue evidence="7">Whole sample</tissue>
    </source>
</reference>
<feature type="compositionally biased region" description="Acidic residues" evidence="4">
    <location>
        <begin position="199"/>
        <end position="214"/>
    </location>
</feature>
<feature type="compositionally biased region" description="Basic and acidic residues" evidence="4">
    <location>
        <begin position="53"/>
        <end position="120"/>
    </location>
</feature>
<feature type="compositionally biased region" description="Basic and acidic residues" evidence="4">
    <location>
        <begin position="215"/>
        <end position="233"/>
    </location>
</feature>
<sequence length="799" mass="92481">MSKDNTKQKLENVGLEETPCTVLSEKMEFENVTLEDPICAGKVPELVKFFSKQPDRKISPKMNHASETKKKGNRPNEKKVTGKADSSIEKSESFKHEANERAESSIDIKETNDLFKKEAKGSANSTTEKPKSFKHEANERAESSIDIKKTNDLFKKEAKGTSNSTTEAGKHSEAETFASNSETESEDLSVTETAATNFETEEDEFSETETVSETESEHLMETEVSAKDSKKEEDEFSETETVSETESEHLMKTEVSAKDSKKEKKKGMLKKIKKVISKKTNTSEALKTENRKKESSTFKKRHVTDNEIRLVLLGKTGVGKSATGNTILGRKAFESTMSANSVTASCETNTAERFGKKIVIVDTPGIFDTKRDKEEIQEEIQKCVGISSPGPHAFIFVLSLATRFTSEEQNAITHFIEQFGENIYTYSFVVFTRGDDLEAESKSLHQHIQDSPAELIHFVEKCGGRVFAINNRLKGKADENQVHKLLQDILNNVANKKKNKFYTNKMYQEAEKIIRQKEKERRKKEKKEKEKEYKKIKEQIAQEYNHMLKARDDKIKEIQSKINVQLQKQKEEREKYSREHELMMDQEKEKRERLEEDFKKTVYDMNSTLRENMKLIDKKTDELKEYKDRVEEMQKDKDATMENEVQILQAEIDELKMKQEKSQEDMLVLTYNKERELKNLETSFREKYEMHEQMHLENILELQEKCKQFEKHRIDEDEKTKKQLSEIINEQEEGYADDEEEEEEEEVEEETDEMEDEEEASRIRDEIRQEIAKKPSMLDTLKDTVKSAKDAIVDACSVS</sequence>
<dbReference type="PANTHER" id="PTHR10903:SF170">
    <property type="entry name" value="GTPASE IMAP FAMILY MEMBER 7"/>
    <property type="match status" value="1"/>
</dbReference>
<dbReference type="Pfam" id="PF04548">
    <property type="entry name" value="AIG1"/>
    <property type="match status" value="1"/>
</dbReference>
<evidence type="ECO:0000256" key="4">
    <source>
        <dbReference type="SAM" id="MobiDB-lite"/>
    </source>
</evidence>
<feature type="region of interest" description="Disordered" evidence="4">
    <location>
        <begin position="570"/>
        <end position="590"/>
    </location>
</feature>
<feature type="compositionally biased region" description="Basic and acidic residues" evidence="4">
    <location>
        <begin position="128"/>
        <end position="159"/>
    </location>
</feature>
<keyword evidence="2" id="KW-0547">Nucleotide-binding</keyword>
<organism evidence="6 7">
    <name type="scientific">Crassostrea virginica</name>
    <name type="common">Eastern oyster</name>
    <dbReference type="NCBI Taxonomy" id="6565"/>
    <lineage>
        <taxon>Eukaryota</taxon>
        <taxon>Metazoa</taxon>
        <taxon>Spiralia</taxon>
        <taxon>Lophotrochozoa</taxon>
        <taxon>Mollusca</taxon>
        <taxon>Bivalvia</taxon>
        <taxon>Autobranchia</taxon>
        <taxon>Pteriomorphia</taxon>
        <taxon>Ostreida</taxon>
        <taxon>Ostreoidea</taxon>
        <taxon>Ostreidae</taxon>
        <taxon>Crassostrea</taxon>
    </lineage>
</organism>
<dbReference type="Gene3D" id="3.40.50.300">
    <property type="entry name" value="P-loop containing nucleotide triphosphate hydrolases"/>
    <property type="match status" value="1"/>
</dbReference>
<dbReference type="PANTHER" id="PTHR10903">
    <property type="entry name" value="GTPASE, IMAP FAMILY MEMBER-RELATED"/>
    <property type="match status" value="1"/>
</dbReference>
<evidence type="ECO:0000313" key="6">
    <source>
        <dbReference type="Proteomes" id="UP000694844"/>
    </source>
</evidence>
<dbReference type="GO" id="GO:0005525">
    <property type="term" value="F:GTP binding"/>
    <property type="evidence" value="ECO:0007669"/>
    <property type="project" value="UniProtKB-KW"/>
</dbReference>
<feature type="region of interest" description="Disordered" evidence="4">
    <location>
        <begin position="712"/>
        <end position="766"/>
    </location>
</feature>
<feature type="compositionally biased region" description="Basic and acidic residues" evidence="4">
    <location>
        <begin position="246"/>
        <end position="262"/>
    </location>
</feature>
<dbReference type="InterPro" id="IPR006703">
    <property type="entry name" value="G_AIG1"/>
</dbReference>
<dbReference type="AlphaFoldDB" id="A0A8B8BMR3"/>
<evidence type="ECO:0000256" key="1">
    <source>
        <dbReference type="ARBA" id="ARBA00008535"/>
    </source>
</evidence>
<feature type="compositionally biased region" description="Acidic residues" evidence="4">
    <location>
        <begin position="234"/>
        <end position="245"/>
    </location>
</feature>
<proteinExistence type="inferred from homology"/>
<feature type="domain" description="AIG1-type G" evidence="5">
    <location>
        <begin position="305"/>
        <end position="511"/>
    </location>
</feature>
<dbReference type="Proteomes" id="UP000694844">
    <property type="component" value="Chromosome 9"/>
</dbReference>
<name>A0A8B8BMR3_CRAVI</name>
<gene>
    <name evidence="7" type="primary">LOC111111772</name>
</gene>
<feature type="compositionally biased region" description="Acidic residues" evidence="4">
    <location>
        <begin position="729"/>
        <end position="759"/>
    </location>
</feature>
<dbReference type="PROSITE" id="PS51720">
    <property type="entry name" value="G_AIG1"/>
    <property type="match status" value="1"/>
</dbReference>
<dbReference type="InterPro" id="IPR045058">
    <property type="entry name" value="GIMA/IAN/Toc"/>
</dbReference>
<evidence type="ECO:0000313" key="7">
    <source>
        <dbReference type="RefSeq" id="XP_022304618.1"/>
    </source>
</evidence>
<keyword evidence="6" id="KW-1185">Reference proteome</keyword>
<evidence type="ECO:0000259" key="5">
    <source>
        <dbReference type="PROSITE" id="PS51720"/>
    </source>
</evidence>